<feature type="compositionally biased region" description="Low complexity" evidence="17">
    <location>
        <begin position="288"/>
        <end position="317"/>
    </location>
</feature>
<keyword evidence="11" id="KW-0325">Glycoprotein</keyword>
<dbReference type="PROSITE" id="PS01186">
    <property type="entry name" value="EGF_2"/>
    <property type="match status" value="3"/>
</dbReference>
<reference evidence="22" key="2">
    <citation type="submission" date="2025-09" db="UniProtKB">
        <authorList>
            <consortium name="Ensembl"/>
        </authorList>
    </citation>
    <scope>IDENTIFICATION</scope>
</reference>
<keyword evidence="2" id="KW-0964">Secreted</keyword>
<dbReference type="Gene3D" id="2.40.20.10">
    <property type="entry name" value="Plasminogen Kringle 4"/>
    <property type="match status" value="1"/>
</dbReference>
<evidence type="ECO:0000256" key="6">
    <source>
        <dbReference type="ARBA" id="ARBA00022729"/>
    </source>
</evidence>
<comment type="catalytic activity">
    <reaction evidence="12">
        <text>Preferential cleavage: Arg-|-Xaa, Lys-|-Xaa.</text>
        <dbReference type="EC" id="3.4.21.4"/>
    </reaction>
</comment>
<dbReference type="InterPro" id="IPR043504">
    <property type="entry name" value="Peptidase_S1_PA_chymotrypsin"/>
</dbReference>
<dbReference type="SMART" id="SM00020">
    <property type="entry name" value="Tryp_SPc"/>
    <property type="match status" value="1"/>
</dbReference>
<dbReference type="InterPro" id="IPR000742">
    <property type="entry name" value="EGF"/>
</dbReference>
<keyword evidence="9 16" id="KW-0720">Serine protease</keyword>
<feature type="disulfide bond" evidence="14">
    <location>
        <begin position="108"/>
        <end position="117"/>
    </location>
</feature>
<keyword evidence="8 16" id="KW-0378">Hydrolase</keyword>
<keyword evidence="7" id="KW-0677">Repeat</keyword>
<dbReference type="GeneID" id="108240629"/>
<evidence type="ECO:0000256" key="14">
    <source>
        <dbReference type="PROSITE-ProRule" id="PRU00076"/>
    </source>
</evidence>
<dbReference type="AlphaFoldDB" id="A0A3Q3FI79"/>
<keyword evidence="4 15" id="KW-0420">Kringle</keyword>
<keyword evidence="5 16" id="KW-0645">Protease</keyword>
<evidence type="ECO:0000256" key="17">
    <source>
        <dbReference type="SAM" id="MobiDB-lite"/>
    </source>
</evidence>
<dbReference type="PRINTS" id="PR00018">
    <property type="entry name" value="KRINGLE"/>
</dbReference>
<comment type="caution">
    <text evidence="14">Lacks conserved residue(s) required for the propagation of feature annotation.</text>
</comment>
<dbReference type="InterPro" id="IPR001881">
    <property type="entry name" value="EGF-like_Ca-bd_dom"/>
</dbReference>
<dbReference type="PROSITE" id="PS50070">
    <property type="entry name" value="KRINGLE_2"/>
    <property type="match status" value="1"/>
</dbReference>
<dbReference type="OMA" id="RHRDSAH"/>
<name>A0A3Q3FI79_KRYMA</name>
<keyword evidence="6 18" id="KW-0732">Signal</keyword>
<evidence type="ECO:0000256" key="5">
    <source>
        <dbReference type="ARBA" id="ARBA00022670"/>
    </source>
</evidence>
<dbReference type="InterPro" id="IPR050127">
    <property type="entry name" value="Serine_Proteases_S1"/>
</dbReference>
<dbReference type="CDD" id="cd00054">
    <property type="entry name" value="EGF_CA"/>
    <property type="match status" value="2"/>
</dbReference>
<dbReference type="InterPro" id="IPR033116">
    <property type="entry name" value="TRYPSIN_SER"/>
</dbReference>
<dbReference type="SMART" id="SM00130">
    <property type="entry name" value="KR"/>
    <property type="match status" value="1"/>
</dbReference>
<dbReference type="InterPro" id="IPR009003">
    <property type="entry name" value="Peptidase_S1_PA"/>
</dbReference>
<evidence type="ECO:0000256" key="9">
    <source>
        <dbReference type="ARBA" id="ARBA00022825"/>
    </source>
</evidence>
<feature type="chain" id="PRO_5018534402" description="trypsin" evidence="18">
    <location>
        <begin position="22"/>
        <end position="611"/>
    </location>
</feature>
<dbReference type="InterPro" id="IPR000001">
    <property type="entry name" value="Kringle"/>
</dbReference>
<feature type="signal peptide" evidence="18">
    <location>
        <begin position="1"/>
        <end position="21"/>
    </location>
</feature>
<dbReference type="RefSeq" id="XP_017279721.1">
    <property type="nucleotide sequence ID" value="XM_017424232.3"/>
</dbReference>
<dbReference type="PROSITE" id="PS00022">
    <property type="entry name" value="EGF_1"/>
    <property type="match status" value="2"/>
</dbReference>
<organism evidence="22 23">
    <name type="scientific">Kryptolebias marmoratus</name>
    <name type="common">Mangrove killifish</name>
    <name type="synonym">Rivulus marmoratus</name>
    <dbReference type="NCBI Taxonomy" id="37003"/>
    <lineage>
        <taxon>Eukaryota</taxon>
        <taxon>Metazoa</taxon>
        <taxon>Chordata</taxon>
        <taxon>Craniata</taxon>
        <taxon>Vertebrata</taxon>
        <taxon>Euteleostomi</taxon>
        <taxon>Actinopterygii</taxon>
        <taxon>Neopterygii</taxon>
        <taxon>Teleostei</taxon>
        <taxon>Neoteleostei</taxon>
        <taxon>Acanthomorphata</taxon>
        <taxon>Ovalentaria</taxon>
        <taxon>Atherinomorphae</taxon>
        <taxon>Cyprinodontiformes</taxon>
        <taxon>Rivulidae</taxon>
        <taxon>Kryptolebias</taxon>
    </lineage>
</organism>
<reference evidence="22" key="1">
    <citation type="submission" date="2025-08" db="UniProtKB">
        <authorList>
            <consortium name="Ensembl"/>
        </authorList>
    </citation>
    <scope>IDENTIFICATION</scope>
</reference>
<evidence type="ECO:0000256" key="12">
    <source>
        <dbReference type="ARBA" id="ARBA00036320"/>
    </source>
</evidence>
<evidence type="ECO:0000259" key="20">
    <source>
        <dbReference type="PROSITE" id="PS50070"/>
    </source>
</evidence>
<evidence type="ECO:0000256" key="4">
    <source>
        <dbReference type="ARBA" id="ARBA00022572"/>
    </source>
</evidence>
<dbReference type="Gene3D" id="2.10.25.10">
    <property type="entry name" value="Laminin"/>
    <property type="match status" value="2"/>
</dbReference>
<evidence type="ECO:0000256" key="3">
    <source>
        <dbReference type="ARBA" id="ARBA00022536"/>
    </source>
</evidence>
<dbReference type="SMART" id="SM00181">
    <property type="entry name" value="EGF"/>
    <property type="match status" value="3"/>
</dbReference>
<evidence type="ECO:0000256" key="18">
    <source>
        <dbReference type="SAM" id="SignalP"/>
    </source>
</evidence>
<keyword evidence="10 14" id="KW-1015">Disulfide bond</keyword>
<dbReference type="SUPFAM" id="SSF50494">
    <property type="entry name" value="Trypsin-like serine proteases"/>
    <property type="match status" value="1"/>
</dbReference>
<feature type="domain" description="Peptidase S1" evidence="21">
    <location>
        <begin position="367"/>
        <end position="608"/>
    </location>
</feature>
<evidence type="ECO:0000256" key="2">
    <source>
        <dbReference type="ARBA" id="ARBA00022525"/>
    </source>
</evidence>
<dbReference type="CDD" id="cd00108">
    <property type="entry name" value="KR"/>
    <property type="match status" value="1"/>
</dbReference>
<evidence type="ECO:0000259" key="21">
    <source>
        <dbReference type="PROSITE" id="PS50240"/>
    </source>
</evidence>
<dbReference type="PRINTS" id="PR00722">
    <property type="entry name" value="CHYMOTRYPSIN"/>
</dbReference>
<dbReference type="SUPFAM" id="SSF57196">
    <property type="entry name" value="EGF/Laminin"/>
    <property type="match status" value="1"/>
</dbReference>
<evidence type="ECO:0000256" key="10">
    <source>
        <dbReference type="ARBA" id="ARBA00023157"/>
    </source>
</evidence>
<dbReference type="PROSITE" id="PS50026">
    <property type="entry name" value="EGF_3"/>
    <property type="match status" value="2"/>
</dbReference>
<dbReference type="Proteomes" id="UP000264800">
    <property type="component" value="Unplaced"/>
</dbReference>
<dbReference type="Pfam" id="PF00008">
    <property type="entry name" value="EGF"/>
    <property type="match status" value="2"/>
</dbReference>
<evidence type="ECO:0000256" key="11">
    <source>
        <dbReference type="ARBA" id="ARBA00023180"/>
    </source>
</evidence>
<evidence type="ECO:0000256" key="15">
    <source>
        <dbReference type="PROSITE-ProRule" id="PRU00121"/>
    </source>
</evidence>
<feature type="domain" description="EGF-like" evidence="19">
    <location>
        <begin position="81"/>
        <end position="118"/>
    </location>
</feature>
<dbReference type="Gene3D" id="2.40.10.10">
    <property type="entry name" value="Trypsin-like serine proteases"/>
    <property type="match status" value="1"/>
</dbReference>
<dbReference type="PROSITE" id="PS00135">
    <property type="entry name" value="TRYPSIN_SER"/>
    <property type="match status" value="1"/>
</dbReference>
<dbReference type="GO" id="GO:0005509">
    <property type="term" value="F:calcium ion binding"/>
    <property type="evidence" value="ECO:0007669"/>
    <property type="project" value="InterPro"/>
</dbReference>
<dbReference type="PROSITE" id="PS50240">
    <property type="entry name" value="TRYPSIN_DOM"/>
    <property type="match status" value="1"/>
</dbReference>
<dbReference type="FunFam" id="2.10.25.10:FF:000100">
    <property type="entry name" value="neurogenic locus notch homolog protein 3"/>
    <property type="match status" value="1"/>
</dbReference>
<dbReference type="CDD" id="cd00190">
    <property type="entry name" value="Tryp_SPc"/>
    <property type="match status" value="1"/>
</dbReference>
<dbReference type="InterPro" id="IPR018114">
    <property type="entry name" value="TRYPSIN_HIS"/>
</dbReference>
<keyword evidence="23" id="KW-1185">Reference proteome</keyword>
<feature type="region of interest" description="Disordered" evidence="17">
    <location>
        <begin position="287"/>
        <end position="318"/>
    </location>
</feature>
<dbReference type="Pfam" id="PF00051">
    <property type="entry name" value="Kringle"/>
    <property type="match status" value="1"/>
</dbReference>
<dbReference type="InterPro" id="IPR001314">
    <property type="entry name" value="Peptidase_S1A"/>
</dbReference>
<feature type="domain" description="Kringle" evidence="20">
    <location>
        <begin position="199"/>
        <end position="281"/>
    </location>
</feature>
<sequence length="611" mass="67933">MKLKLLFFCLFLAVLLIPAESKHKHKKDHEPRGHGKHGGRQKIKLTFEDIIGDVLFKDTSDDDDDEDDDFNLEWLFELQEPDGRCTPNPCRNNGVCQEKGKRNFKCDCPEPFRGRKCDKGPRRCRRGLCGRGECVLTSSPPFYQCKCKWPFQPPDCKHIAVCEPNPCQNGGQCIQEGNNFDCQCPEGFRGRFCHVGPNDCYVDDGETYRGNVSETEDGYDCLYWNSHFILENGRDPFNSFEDSDGLGPHNFCRNPDGDSRPWCFFRKGHKLFWDYCDVTRCPKPTKAPTEVVPTVPQPTSVEPPSTTASPSETTEVPQVITKPTEVPVVPELTTKPTEGPVIPSATAEPQQFQTCGQPQPRKTLTRIYGGLKVSPGAIPWQVSVQEKPKNSQLSYRHVCGGVLISSCWVLTAGHCIEPNKDMRVVMGSMALDRLDPAAQTVEVEDTILHENYRKTTEAVYNDIALLKLKGTEGFCANETQFVKTACLPDAQLPDGMECTISGWGATEESDYGSSHLLDANVLLISQEKCSEPKIYGSVLDPSMFCAGHLLGGVDSCQGDSGGPLTCKNNGDHVIYGLVSWGDQCGKKNKPGVYTRVTHFLDWIRSKTQATP</sequence>
<dbReference type="GeneTree" id="ENSGT00940000157814"/>
<dbReference type="InterPro" id="IPR013806">
    <property type="entry name" value="Kringle-like"/>
</dbReference>
<feature type="disulfide bond" evidence="14">
    <location>
        <begin position="184"/>
        <end position="193"/>
    </location>
</feature>
<dbReference type="Pfam" id="PF00089">
    <property type="entry name" value="Trypsin"/>
    <property type="match status" value="1"/>
</dbReference>
<evidence type="ECO:0000256" key="8">
    <source>
        <dbReference type="ARBA" id="ARBA00022801"/>
    </source>
</evidence>
<comment type="subcellular location">
    <subcellularLocation>
        <location evidence="1">Secreted</location>
        <location evidence="1">Extracellular space</location>
    </subcellularLocation>
</comment>
<keyword evidence="3 14" id="KW-0245">EGF-like domain</keyword>
<evidence type="ECO:0000259" key="19">
    <source>
        <dbReference type="PROSITE" id="PS50026"/>
    </source>
</evidence>
<dbReference type="InterPro" id="IPR001254">
    <property type="entry name" value="Trypsin_dom"/>
</dbReference>
<dbReference type="Ensembl" id="ENSKMAT00000012909.1">
    <property type="protein sequence ID" value="ENSKMAP00000012722.1"/>
    <property type="gene ID" value="ENSKMAG00000009541.1"/>
</dbReference>
<dbReference type="FunFam" id="2.40.10.10:FF:000069">
    <property type="entry name" value="Hyaluronan-binding protein 2"/>
    <property type="match status" value="1"/>
</dbReference>
<dbReference type="GO" id="GO:0004252">
    <property type="term" value="F:serine-type endopeptidase activity"/>
    <property type="evidence" value="ECO:0007669"/>
    <property type="project" value="UniProtKB-EC"/>
</dbReference>
<dbReference type="KEGG" id="kmr:108240629"/>
<dbReference type="PANTHER" id="PTHR24264">
    <property type="entry name" value="TRYPSIN-RELATED"/>
    <property type="match status" value="1"/>
</dbReference>
<dbReference type="InterPro" id="IPR018056">
    <property type="entry name" value="Kringle_CS"/>
</dbReference>
<feature type="domain" description="EGF-like" evidence="19">
    <location>
        <begin position="158"/>
        <end position="194"/>
    </location>
</feature>
<dbReference type="CTD" id="3026"/>
<accession>A0A3Q3FI79</accession>
<dbReference type="PROSITE" id="PS00021">
    <property type="entry name" value="KRINGLE_1"/>
    <property type="match status" value="1"/>
</dbReference>
<feature type="compositionally biased region" description="Polar residues" evidence="17">
    <location>
        <begin position="347"/>
        <end position="359"/>
    </location>
</feature>
<dbReference type="InterPro" id="IPR038178">
    <property type="entry name" value="Kringle_sf"/>
</dbReference>
<dbReference type="OrthoDB" id="9937281at2759"/>
<dbReference type="GO" id="GO:0005615">
    <property type="term" value="C:extracellular space"/>
    <property type="evidence" value="ECO:0007669"/>
    <property type="project" value="TreeGrafter"/>
</dbReference>
<evidence type="ECO:0000256" key="1">
    <source>
        <dbReference type="ARBA" id="ARBA00004239"/>
    </source>
</evidence>
<dbReference type="FunFam" id="2.40.20.10:FF:000001">
    <property type="entry name" value="Urokinase-type plasminogen activator"/>
    <property type="match status" value="1"/>
</dbReference>
<evidence type="ECO:0000256" key="16">
    <source>
        <dbReference type="RuleBase" id="RU363034"/>
    </source>
</evidence>
<evidence type="ECO:0000256" key="7">
    <source>
        <dbReference type="ARBA" id="ARBA00022737"/>
    </source>
</evidence>
<feature type="region of interest" description="Disordered" evidence="17">
    <location>
        <begin position="330"/>
        <end position="359"/>
    </location>
</feature>
<dbReference type="PANTHER" id="PTHR24264:SF40">
    <property type="entry name" value="HYALURONAN-BINDING PROTEIN 2"/>
    <property type="match status" value="1"/>
</dbReference>
<evidence type="ECO:0000313" key="23">
    <source>
        <dbReference type="Proteomes" id="UP000264800"/>
    </source>
</evidence>
<dbReference type="GO" id="GO:0006508">
    <property type="term" value="P:proteolysis"/>
    <property type="evidence" value="ECO:0007669"/>
    <property type="project" value="UniProtKB-KW"/>
</dbReference>
<dbReference type="PROSITE" id="PS00134">
    <property type="entry name" value="TRYPSIN_HIS"/>
    <property type="match status" value="1"/>
</dbReference>
<protein>
    <recommendedName>
        <fullName evidence="13">trypsin</fullName>
        <ecNumber evidence="13">3.4.21.4</ecNumber>
    </recommendedName>
</protein>
<dbReference type="SMART" id="SM00179">
    <property type="entry name" value="EGF_CA"/>
    <property type="match status" value="2"/>
</dbReference>
<evidence type="ECO:0000256" key="13">
    <source>
        <dbReference type="ARBA" id="ARBA00038868"/>
    </source>
</evidence>
<dbReference type="SUPFAM" id="SSF57440">
    <property type="entry name" value="Kringle-like"/>
    <property type="match status" value="1"/>
</dbReference>
<dbReference type="STRING" id="37003.ENSKMAP00000012722"/>
<dbReference type="EC" id="3.4.21.4" evidence="13"/>
<evidence type="ECO:0000313" key="22">
    <source>
        <dbReference type="Ensembl" id="ENSKMAP00000012722.1"/>
    </source>
</evidence>
<proteinExistence type="predicted"/>